<proteinExistence type="predicted"/>
<keyword evidence="2" id="KW-1185">Reference proteome</keyword>
<reference evidence="1 2" key="1">
    <citation type="submission" date="2024-01" db="EMBL/GenBank/DDBJ databases">
        <title>Genome assemblies of Stephania.</title>
        <authorList>
            <person name="Yang L."/>
        </authorList>
    </citation>
    <scope>NUCLEOTIDE SEQUENCE [LARGE SCALE GENOMIC DNA]</scope>
    <source>
        <strain evidence="1">YNDBR</strain>
        <tissue evidence="1">Leaf</tissue>
    </source>
</reference>
<evidence type="ECO:0000313" key="1">
    <source>
        <dbReference type="EMBL" id="KAK9169723.1"/>
    </source>
</evidence>
<dbReference type="Proteomes" id="UP001420932">
    <property type="component" value="Unassembled WGS sequence"/>
</dbReference>
<evidence type="ECO:0000313" key="2">
    <source>
        <dbReference type="Proteomes" id="UP001420932"/>
    </source>
</evidence>
<dbReference type="EMBL" id="JBBNAF010000001">
    <property type="protein sequence ID" value="KAK9169723.1"/>
    <property type="molecule type" value="Genomic_DNA"/>
</dbReference>
<name>A0AAP0LEK6_9MAGN</name>
<accession>A0AAP0LEK6</accession>
<organism evidence="1 2">
    <name type="scientific">Stephania yunnanensis</name>
    <dbReference type="NCBI Taxonomy" id="152371"/>
    <lineage>
        <taxon>Eukaryota</taxon>
        <taxon>Viridiplantae</taxon>
        <taxon>Streptophyta</taxon>
        <taxon>Embryophyta</taxon>
        <taxon>Tracheophyta</taxon>
        <taxon>Spermatophyta</taxon>
        <taxon>Magnoliopsida</taxon>
        <taxon>Ranunculales</taxon>
        <taxon>Menispermaceae</taxon>
        <taxon>Menispermoideae</taxon>
        <taxon>Cissampelideae</taxon>
        <taxon>Stephania</taxon>
    </lineage>
</organism>
<protein>
    <submittedName>
        <fullName evidence="1">Uncharacterized protein</fullName>
    </submittedName>
</protein>
<sequence>MALADMYGPHLTQRVHQTRSSHCLFDEPLTNMTIKMVVLFHNIPCASLSLLL</sequence>
<comment type="caution">
    <text evidence="1">The sequence shown here is derived from an EMBL/GenBank/DDBJ whole genome shotgun (WGS) entry which is preliminary data.</text>
</comment>
<gene>
    <name evidence="1" type="ORF">Syun_001863</name>
</gene>
<dbReference type="AlphaFoldDB" id="A0AAP0LEK6"/>